<sequence>MPDFLFETGANPIPAGTTSGLFKSNDGTDLRYAILKSEAKPSRGTIILLQGRNEFIEKYFETMSDLTARGFIVATMDWRGQGGSQRLLKDRMRGYVRNFSDYTEDLDQFLTEIVLPDCPPPFYVLAHSAGALITYSSMHKLASRVTRIVLCAPLMGLRPLQSGDDKMRRMATALRWIGLGRKYAAGGRIRGERQFENNPLTSDPVRFARNTEVVRNNPDLALGGPTIQWIGNALAAASRIHQPGFYEGPTVPVLIIAAGADTVVSTAATERLAACTRNISLVVIDGARHELLQEADFYREQTLAAFDAFIPGTSEIETQSDSLEPANPNEN</sequence>
<dbReference type="Gene3D" id="3.40.50.1820">
    <property type="entry name" value="alpha/beta hydrolase"/>
    <property type="match status" value="1"/>
</dbReference>
<evidence type="ECO:0000259" key="1">
    <source>
        <dbReference type="Pfam" id="PF12146"/>
    </source>
</evidence>
<dbReference type="PANTHER" id="PTHR11614">
    <property type="entry name" value="PHOSPHOLIPASE-RELATED"/>
    <property type="match status" value="1"/>
</dbReference>
<evidence type="ECO:0000313" key="3">
    <source>
        <dbReference type="Proteomes" id="UP001184614"/>
    </source>
</evidence>
<dbReference type="Pfam" id="PF12146">
    <property type="entry name" value="Hydrolase_4"/>
    <property type="match status" value="1"/>
</dbReference>
<reference evidence="2 3" key="1">
    <citation type="submission" date="2023-07" db="EMBL/GenBank/DDBJ databases">
        <title>Sorghum-associated microbial communities from plants grown in Nebraska, USA.</title>
        <authorList>
            <person name="Schachtman D."/>
        </authorList>
    </citation>
    <scope>NUCLEOTIDE SEQUENCE [LARGE SCALE GENOMIC DNA]</scope>
    <source>
        <strain evidence="2 3">DS1730</strain>
    </source>
</reference>
<proteinExistence type="predicted"/>
<dbReference type="GO" id="GO:0004622">
    <property type="term" value="F:phosphatidylcholine lysophospholipase activity"/>
    <property type="evidence" value="ECO:0007669"/>
    <property type="project" value="UniProtKB-EC"/>
</dbReference>
<dbReference type="SUPFAM" id="SSF53474">
    <property type="entry name" value="alpha/beta-Hydrolases"/>
    <property type="match status" value="1"/>
</dbReference>
<comment type="caution">
    <text evidence="2">The sequence shown here is derived from an EMBL/GenBank/DDBJ whole genome shotgun (WGS) entry which is preliminary data.</text>
</comment>
<accession>A0ABU1MCK8</accession>
<protein>
    <submittedName>
        <fullName evidence="2">Lysophospholipase</fullName>
        <ecNumber evidence="2">3.1.1.5</ecNumber>
    </submittedName>
</protein>
<dbReference type="EC" id="3.1.1.5" evidence="2"/>
<dbReference type="InterPro" id="IPR029058">
    <property type="entry name" value="AB_hydrolase_fold"/>
</dbReference>
<feature type="domain" description="Serine aminopeptidase S33" evidence="1">
    <location>
        <begin position="41"/>
        <end position="296"/>
    </location>
</feature>
<name>A0ABU1MCK8_9HYPH</name>
<dbReference type="Proteomes" id="UP001184614">
    <property type="component" value="Unassembled WGS sequence"/>
</dbReference>
<dbReference type="EMBL" id="JAVDQT010000007">
    <property type="protein sequence ID" value="MDR6433783.1"/>
    <property type="molecule type" value="Genomic_DNA"/>
</dbReference>
<dbReference type="RefSeq" id="WP_310014855.1">
    <property type="nucleotide sequence ID" value="NZ_JAVDQT010000007.1"/>
</dbReference>
<keyword evidence="2" id="KW-0378">Hydrolase</keyword>
<evidence type="ECO:0000313" key="2">
    <source>
        <dbReference type="EMBL" id="MDR6433783.1"/>
    </source>
</evidence>
<gene>
    <name evidence="2" type="ORF">J2782_003529</name>
</gene>
<dbReference type="InterPro" id="IPR051044">
    <property type="entry name" value="MAG_DAG_Lipase"/>
</dbReference>
<keyword evidence="3" id="KW-1185">Reference proteome</keyword>
<dbReference type="InterPro" id="IPR022742">
    <property type="entry name" value="Hydrolase_4"/>
</dbReference>
<organism evidence="2 3">
    <name type="scientific">Brucella pseudogrignonensis</name>
    <dbReference type="NCBI Taxonomy" id="419475"/>
    <lineage>
        <taxon>Bacteria</taxon>
        <taxon>Pseudomonadati</taxon>
        <taxon>Pseudomonadota</taxon>
        <taxon>Alphaproteobacteria</taxon>
        <taxon>Hyphomicrobiales</taxon>
        <taxon>Brucellaceae</taxon>
        <taxon>Brucella/Ochrobactrum group</taxon>
        <taxon>Brucella</taxon>
    </lineage>
</organism>